<organism evidence="2 3">
    <name type="scientific">Granulicella sibirica</name>
    <dbReference type="NCBI Taxonomy" id="2479048"/>
    <lineage>
        <taxon>Bacteria</taxon>
        <taxon>Pseudomonadati</taxon>
        <taxon>Acidobacteriota</taxon>
        <taxon>Terriglobia</taxon>
        <taxon>Terriglobales</taxon>
        <taxon>Acidobacteriaceae</taxon>
        <taxon>Granulicella</taxon>
    </lineage>
</organism>
<gene>
    <name evidence="2" type="ORF">GRAN_5170</name>
</gene>
<dbReference type="Pfam" id="PF14329">
    <property type="entry name" value="DUF4386"/>
    <property type="match status" value="1"/>
</dbReference>
<feature type="transmembrane region" description="Helical" evidence="1">
    <location>
        <begin position="146"/>
        <end position="164"/>
    </location>
</feature>
<proteinExistence type="predicted"/>
<dbReference type="InterPro" id="IPR025495">
    <property type="entry name" value="DUF4386"/>
</dbReference>
<dbReference type="EMBL" id="RDSM01000007">
    <property type="protein sequence ID" value="RXH53832.1"/>
    <property type="molecule type" value="Genomic_DNA"/>
</dbReference>
<feature type="transmembrane region" description="Helical" evidence="1">
    <location>
        <begin position="12"/>
        <end position="38"/>
    </location>
</feature>
<evidence type="ECO:0000313" key="3">
    <source>
        <dbReference type="Proteomes" id="UP000289437"/>
    </source>
</evidence>
<dbReference type="RefSeq" id="WP_128915730.1">
    <property type="nucleotide sequence ID" value="NZ_RDSM01000007.1"/>
</dbReference>
<name>A0A4Q0SU27_9BACT</name>
<protein>
    <recommendedName>
        <fullName evidence="4">DUF4386 domain-containing protein</fullName>
    </recommendedName>
</protein>
<dbReference type="Proteomes" id="UP000289437">
    <property type="component" value="Unassembled WGS sequence"/>
</dbReference>
<feature type="transmembrane region" description="Helical" evidence="1">
    <location>
        <begin position="176"/>
        <end position="198"/>
    </location>
</feature>
<feature type="transmembrane region" description="Helical" evidence="1">
    <location>
        <begin position="58"/>
        <end position="81"/>
    </location>
</feature>
<dbReference type="OrthoDB" id="112867at2"/>
<feature type="transmembrane region" description="Helical" evidence="1">
    <location>
        <begin position="93"/>
        <end position="114"/>
    </location>
</feature>
<sequence>MSSEVITQRRWARLAGFLYLFTYVVPISGMAICGRYIVAGSFSETALRVASSELAYRLGLSCLLLNAVLCILLAMSLYVTLKPIDSTLALFGLLFRLAENVLAATFSVLSFVAAKAYTSGSINTVFTSKQLSSAMTLLNQANGIEFNVSMIFLGIGSAFFFYVFSRSTYIPKLLSLFSLWACPIFVAVSFAFLCWPGLSSYLRLGWLPMALAEVGLGLWLLIKGIDLSQAGSGAPALRL</sequence>
<reference evidence="3" key="2">
    <citation type="submission" date="2019-02" db="EMBL/GenBank/DDBJ databases">
        <title>Granulicella sibirica sp. nov., a psychrotolerant acidobacterium isolated from an organic soil layer in forested tundra, West Siberia.</title>
        <authorList>
            <person name="Oshkin I.Y."/>
            <person name="Kulichevskaya I.S."/>
            <person name="Rijpstra W.I.C."/>
            <person name="Sinninghe Damste J.S."/>
            <person name="Rakitin A.L."/>
            <person name="Ravin N.V."/>
            <person name="Dedysh S.N."/>
        </authorList>
    </citation>
    <scope>NUCLEOTIDE SEQUENCE [LARGE SCALE GENOMIC DNA]</scope>
    <source>
        <strain evidence="3">AF10</strain>
    </source>
</reference>
<keyword evidence="1" id="KW-1133">Transmembrane helix</keyword>
<evidence type="ECO:0000256" key="1">
    <source>
        <dbReference type="SAM" id="Phobius"/>
    </source>
</evidence>
<evidence type="ECO:0008006" key="4">
    <source>
        <dbReference type="Google" id="ProtNLM"/>
    </source>
</evidence>
<evidence type="ECO:0000313" key="2">
    <source>
        <dbReference type="EMBL" id="RXH53832.1"/>
    </source>
</evidence>
<keyword evidence="1" id="KW-0472">Membrane</keyword>
<comment type="caution">
    <text evidence="2">The sequence shown here is derived from an EMBL/GenBank/DDBJ whole genome shotgun (WGS) entry which is preliminary data.</text>
</comment>
<accession>A0A4Q0SU27</accession>
<dbReference type="AlphaFoldDB" id="A0A4Q0SU27"/>
<feature type="transmembrane region" description="Helical" evidence="1">
    <location>
        <begin position="204"/>
        <end position="222"/>
    </location>
</feature>
<keyword evidence="3" id="KW-1185">Reference proteome</keyword>
<reference evidence="2 3" key="1">
    <citation type="submission" date="2018-11" db="EMBL/GenBank/DDBJ databases">
        <authorList>
            <person name="Mardanov A.V."/>
            <person name="Ravin N.V."/>
            <person name="Dedysh S.N."/>
        </authorList>
    </citation>
    <scope>NUCLEOTIDE SEQUENCE [LARGE SCALE GENOMIC DNA]</scope>
    <source>
        <strain evidence="2 3">AF10</strain>
    </source>
</reference>
<keyword evidence="1" id="KW-0812">Transmembrane</keyword>